<protein>
    <submittedName>
        <fullName evidence="3">Uncharacterized protein</fullName>
    </submittedName>
</protein>
<organism evidence="3">
    <name type="scientific">viral metagenome</name>
    <dbReference type="NCBI Taxonomy" id="1070528"/>
    <lineage>
        <taxon>unclassified sequences</taxon>
        <taxon>metagenomes</taxon>
        <taxon>organismal metagenomes</taxon>
    </lineage>
</organism>
<reference evidence="3" key="1">
    <citation type="submission" date="2020-03" db="EMBL/GenBank/DDBJ databases">
        <title>The deep terrestrial virosphere.</title>
        <authorList>
            <person name="Holmfeldt K."/>
            <person name="Nilsson E."/>
            <person name="Simone D."/>
            <person name="Lopez-Fernandez M."/>
            <person name="Wu X."/>
            <person name="de Brujin I."/>
            <person name="Lundin D."/>
            <person name="Andersson A."/>
            <person name="Bertilsson S."/>
            <person name="Dopson M."/>
        </authorList>
    </citation>
    <scope>NUCLEOTIDE SEQUENCE</scope>
    <source>
        <strain evidence="3">TM448A00633</strain>
    </source>
</reference>
<keyword evidence="1" id="KW-0175">Coiled coil</keyword>
<proteinExistence type="predicted"/>
<name>A0A6H1ZH55_9ZZZZ</name>
<accession>A0A6H1ZH55</accession>
<sequence>MSRASVLGPSDIDVYAALTARDAAAQDLAQLQRRSAEADEALVEAERDASASGLAMARASDEASETAYIDAVGRVDRARTVAAGIAETLIPDAELALEAAESAVLEAQRTACADEAAALSDLVARRLEEEYPVILGQLEALKSAVADAEAVLAAANRNLPAGREPLLPIEHRVRDVVAQQGGIVAREVVSVWCYAGTCSPVSAERISEIVRTRRGRRAGEVDGHVLPSRSRGNSGRGSLPSSGRLRITDGHRVELRRLVQVTLEERIHSSMWARLKDARLPTLRPAVTAPRRWTELRELAEHRDLAVTE</sequence>
<evidence type="ECO:0000256" key="1">
    <source>
        <dbReference type="SAM" id="Coils"/>
    </source>
</evidence>
<dbReference type="AlphaFoldDB" id="A0A6H1ZH55"/>
<gene>
    <name evidence="3" type="ORF">TM448A00633_0008</name>
</gene>
<feature type="region of interest" description="Disordered" evidence="2">
    <location>
        <begin position="220"/>
        <end position="244"/>
    </location>
</feature>
<dbReference type="EMBL" id="MT144037">
    <property type="protein sequence ID" value="QJA47253.1"/>
    <property type="molecule type" value="Genomic_DNA"/>
</dbReference>
<feature type="coiled-coil region" evidence="1">
    <location>
        <begin position="21"/>
        <end position="48"/>
    </location>
</feature>
<feature type="compositionally biased region" description="Low complexity" evidence="2">
    <location>
        <begin position="226"/>
        <end position="244"/>
    </location>
</feature>
<evidence type="ECO:0000256" key="2">
    <source>
        <dbReference type="SAM" id="MobiDB-lite"/>
    </source>
</evidence>
<evidence type="ECO:0000313" key="3">
    <source>
        <dbReference type="EMBL" id="QJA47253.1"/>
    </source>
</evidence>